<keyword evidence="4" id="KW-1185">Reference proteome</keyword>
<comment type="caution">
    <text evidence="3">The sequence shown here is derived from an EMBL/GenBank/DDBJ whole genome shotgun (WGS) entry which is preliminary data.</text>
</comment>
<feature type="signal peptide" evidence="2">
    <location>
        <begin position="1"/>
        <end position="24"/>
    </location>
</feature>
<dbReference type="EMBL" id="JAAXOM010000001">
    <property type="protein sequence ID" value="NKX87129.1"/>
    <property type="molecule type" value="Genomic_DNA"/>
</dbReference>
<name>A0A846W1T1_9NOCA</name>
<reference evidence="3 4" key="1">
    <citation type="submission" date="2020-04" db="EMBL/GenBank/DDBJ databases">
        <title>MicrobeNet Type strains.</title>
        <authorList>
            <person name="Nicholson A.C."/>
        </authorList>
    </citation>
    <scope>NUCLEOTIDE SEQUENCE [LARGE SCALE GENOMIC DNA]</scope>
    <source>
        <strain evidence="3 4">DSM 44960</strain>
    </source>
</reference>
<evidence type="ECO:0000256" key="1">
    <source>
        <dbReference type="SAM" id="MobiDB-lite"/>
    </source>
</evidence>
<feature type="compositionally biased region" description="Low complexity" evidence="1">
    <location>
        <begin position="111"/>
        <end position="124"/>
    </location>
</feature>
<evidence type="ECO:0000313" key="4">
    <source>
        <dbReference type="Proteomes" id="UP000572007"/>
    </source>
</evidence>
<evidence type="ECO:0000313" key="3">
    <source>
        <dbReference type="EMBL" id="NKX87129.1"/>
    </source>
</evidence>
<accession>A0A846W1T1</accession>
<dbReference type="RefSeq" id="WP_067639790.1">
    <property type="nucleotide sequence ID" value="NZ_JAAXOM010000001.1"/>
</dbReference>
<proteinExistence type="predicted"/>
<dbReference type="Proteomes" id="UP000572007">
    <property type="component" value="Unassembled WGS sequence"/>
</dbReference>
<gene>
    <name evidence="3" type="ORF">HGA10_07355</name>
</gene>
<dbReference type="AlphaFoldDB" id="A0A846W1T1"/>
<evidence type="ECO:0000256" key="2">
    <source>
        <dbReference type="SAM" id="SignalP"/>
    </source>
</evidence>
<evidence type="ECO:0008006" key="5">
    <source>
        <dbReference type="Google" id="ProtNLM"/>
    </source>
</evidence>
<keyword evidence="2" id="KW-0732">Signal</keyword>
<protein>
    <recommendedName>
        <fullName evidence="5">Ig-like domain-containing protein</fullName>
    </recommendedName>
</protein>
<sequence>MFTRYRLTGAVVLATASIGLVPFAAPGIAAPPGANQAEPIITCTQNGTVSWAGDGLGEKPTRVEWSATTEFTDCAGSAVDEGGPYPVSMAEQGTEVASCEGKVTVHEGTGTITWSDGSTSTTSSKAAGNQTKSKGGGPATFPITIDSGTLAGHSATDDNTVTTEQTCPGVTEAALTGTFTVH</sequence>
<feature type="chain" id="PRO_5032986805" description="Ig-like domain-containing protein" evidence="2">
    <location>
        <begin position="25"/>
        <end position="182"/>
    </location>
</feature>
<feature type="region of interest" description="Disordered" evidence="1">
    <location>
        <begin position="111"/>
        <end position="163"/>
    </location>
</feature>
<organism evidence="3 4">
    <name type="scientific">Nocardia coubleae</name>
    <dbReference type="NCBI Taxonomy" id="356147"/>
    <lineage>
        <taxon>Bacteria</taxon>
        <taxon>Bacillati</taxon>
        <taxon>Actinomycetota</taxon>
        <taxon>Actinomycetes</taxon>
        <taxon>Mycobacteriales</taxon>
        <taxon>Nocardiaceae</taxon>
        <taxon>Nocardia</taxon>
    </lineage>
</organism>